<keyword evidence="4" id="KW-1185">Reference proteome</keyword>
<accession>A0A2S7ILK2</accession>
<dbReference type="InterPro" id="IPR001789">
    <property type="entry name" value="Sig_transdc_resp-reg_receiver"/>
</dbReference>
<evidence type="ECO:0000313" key="3">
    <source>
        <dbReference type="EMBL" id="PQA58623.1"/>
    </source>
</evidence>
<dbReference type="PANTHER" id="PTHR44520:SF2">
    <property type="entry name" value="RESPONSE REGULATOR RCP1"/>
    <property type="match status" value="1"/>
</dbReference>
<dbReference type="Gene3D" id="3.40.50.2300">
    <property type="match status" value="1"/>
</dbReference>
<dbReference type="InterPro" id="IPR052893">
    <property type="entry name" value="TCS_response_regulator"/>
</dbReference>
<feature type="modified residue" description="4-aspartylphosphate" evidence="1">
    <location>
        <position position="58"/>
    </location>
</feature>
<sequence>MRQRVYLVDDDEDDRFFAEQGLSENADCEINFFTNGEELIRHLQHLSGTQFPNLIFLDLNMPRMNGFETLEVLKTNPQWGTIPVIVLTTSNSIHEKEKVLALGAMDFLTKPSDFTRLTEILASLSPCWRDEA</sequence>
<dbReference type="EMBL" id="PTRA01000001">
    <property type="protein sequence ID" value="PQA58623.1"/>
    <property type="molecule type" value="Genomic_DNA"/>
</dbReference>
<dbReference type="AlphaFoldDB" id="A0A2S7ILK2"/>
<dbReference type="PANTHER" id="PTHR44520">
    <property type="entry name" value="RESPONSE REGULATOR RCP1-RELATED"/>
    <property type="match status" value="1"/>
</dbReference>
<dbReference type="SMART" id="SM00448">
    <property type="entry name" value="REC"/>
    <property type="match status" value="1"/>
</dbReference>
<reference evidence="4" key="1">
    <citation type="submission" date="2018-02" db="EMBL/GenBank/DDBJ databases">
        <title>Genome sequencing of Solimonas sp. HR-BB.</title>
        <authorList>
            <person name="Lee Y."/>
            <person name="Jeon C.O."/>
        </authorList>
    </citation>
    <scope>NUCLEOTIDE SEQUENCE [LARGE SCALE GENOMIC DNA]</scope>
    <source>
        <strain evidence="4">HR-U</strain>
    </source>
</reference>
<keyword evidence="1" id="KW-0597">Phosphoprotein</keyword>
<dbReference type="Pfam" id="PF00072">
    <property type="entry name" value="Response_reg"/>
    <property type="match status" value="1"/>
</dbReference>
<dbReference type="RefSeq" id="WP_104709825.1">
    <property type="nucleotide sequence ID" value="NZ_PTRA01000001.1"/>
</dbReference>
<gene>
    <name evidence="3" type="ORF">C5O19_02865</name>
</gene>
<evidence type="ECO:0000256" key="1">
    <source>
        <dbReference type="PROSITE-ProRule" id="PRU00169"/>
    </source>
</evidence>
<feature type="domain" description="Response regulatory" evidence="2">
    <location>
        <begin position="4"/>
        <end position="125"/>
    </location>
</feature>
<proteinExistence type="predicted"/>
<dbReference type="GO" id="GO:0000160">
    <property type="term" value="P:phosphorelay signal transduction system"/>
    <property type="evidence" value="ECO:0007669"/>
    <property type="project" value="InterPro"/>
</dbReference>
<comment type="caution">
    <text evidence="3">The sequence shown here is derived from an EMBL/GenBank/DDBJ whole genome shotgun (WGS) entry which is preliminary data.</text>
</comment>
<dbReference type="InterPro" id="IPR011006">
    <property type="entry name" value="CheY-like_superfamily"/>
</dbReference>
<dbReference type="OrthoDB" id="957707at2"/>
<dbReference type="Proteomes" id="UP000239590">
    <property type="component" value="Unassembled WGS sequence"/>
</dbReference>
<protein>
    <submittedName>
        <fullName evidence="3">Response regulator rcp1</fullName>
    </submittedName>
</protein>
<dbReference type="SUPFAM" id="SSF52172">
    <property type="entry name" value="CheY-like"/>
    <property type="match status" value="1"/>
</dbReference>
<evidence type="ECO:0000259" key="2">
    <source>
        <dbReference type="PROSITE" id="PS50110"/>
    </source>
</evidence>
<name>A0A2S7ILK2_9BACT</name>
<organism evidence="3 4">
    <name type="scientific">Siphonobacter curvatus</name>
    <dbReference type="NCBI Taxonomy" id="2094562"/>
    <lineage>
        <taxon>Bacteria</taxon>
        <taxon>Pseudomonadati</taxon>
        <taxon>Bacteroidota</taxon>
        <taxon>Cytophagia</taxon>
        <taxon>Cytophagales</taxon>
        <taxon>Cytophagaceae</taxon>
        <taxon>Siphonobacter</taxon>
    </lineage>
</organism>
<dbReference type="PROSITE" id="PS50110">
    <property type="entry name" value="RESPONSE_REGULATORY"/>
    <property type="match status" value="1"/>
</dbReference>
<evidence type="ECO:0000313" key="4">
    <source>
        <dbReference type="Proteomes" id="UP000239590"/>
    </source>
</evidence>